<dbReference type="InterPro" id="IPR050987">
    <property type="entry name" value="AtrR-like"/>
</dbReference>
<dbReference type="GO" id="GO:0008270">
    <property type="term" value="F:zinc ion binding"/>
    <property type="evidence" value="ECO:0007669"/>
    <property type="project" value="InterPro"/>
</dbReference>
<evidence type="ECO:0000256" key="2">
    <source>
        <dbReference type="ARBA" id="ARBA00022723"/>
    </source>
</evidence>
<dbReference type="InterPro" id="IPR007219">
    <property type="entry name" value="XnlR_reg_dom"/>
</dbReference>
<reference evidence="7" key="1">
    <citation type="submission" date="2020-05" db="EMBL/GenBank/DDBJ databases">
        <title>Mycena genomes resolve the evolution of fungal bioluminescence.</title>
        <authorList>
            <person name="Tsai I.J."/>
        </authorList>
    </citation>
    <scope>NUCLEOTIDE SEQUENCE</scope>
    <source>
        <strain evidence="7">160909Yilan</strain>
    </source>
</reference>
<keyword evidence="8" id="KW-1185">Reference proteome</keyword>
<evidence type="ECO:0000259" key="6">
    <source>
        <dbReference type="SMART" id="SM00906"/>
    </source>
</evidence>
<keyword evidence="3" id="KW-0238">DNA-binding</keyword>
<dbReference type="GO" id="GO:0003700">
    <property type="term" value="F:DNA-binding transcription factor activity"/>
    <property type="evidence" value="ECO:0007669"/>
    <property type="project" value="InterPro"/>
</dbReference>
<feature type="region of interest" description="Disordered" evidence="5">
    <location>
        <begin position="541"/>
        <end position="575"/>
    </location>
</feature>
<proteinExistence type="predicted"/>
<dbReference type="OrthoDB" id="4456959at2759"/>
<keyword evidence="4" id="KW-0539">Nucleus</keyword>
<keyword evidence="2" id="KW-0479">Metal-binding</keyword>
<dbReference type="CDD" id="cd12148">
    <property type="entry name" value="fungal_TF_MHR"/>
    <property type="match status" value="1"/>
</dbReference>
<accession>A0A8H6XSX9</accession>
<evidence type="ECO:0000256" key="4">
    <source>
        <dbReference type="ARBA" id="ARBA00023242"/>
    </source>
</evidence>
<dbReference type="GO" id="GO:0003677">
    <property type="term" value="F:DNA binding"/>
    <property type="evidence" value="ECO:0007669"/>
    <property type="project" value="UniProtKB-KW"/>
</dbReference>
<evidence type="ECO:0000256" key="5">
    <source>
        <dbReference type="SAM" id="MobiDB-lite"/>
    </source>
</evidence>
<protein>
    <submittedName>
        <fullName evidence="7">Zn(2)-C6 fungal-type domain-containing protein</fullName>
    </submittedName>
</protein>
<dbReference type="AlphaFoldDB" id="A0A8H6XSX9"/>
<dbReference type="PANTHER" id="PTHR46910">
    <property type="entry name" value="TRANSCRIPTION FACTOR PDR1"/>
    <property type="match status" value="1"/>
</dbReference>
<comment type="caution">
    <text evidence="7">The sequence shown here is derived from an EMBL/GenBank/DDBJ whole genome shotgun (WGS) entry which is preliminary data.</text>
</comment>
<evidence type="ECO:0000313" key="7">
    <source>
        <dbReference type="EMBL" id="KAF7346154.1"/>
    </source>
</evidence>
<dbReference type="Proteomes" id="UP000623467">
    <property type="component" value="Unassembled WGS sequence"/>
</dbReference>
<dbReference type="GO" id="GO:0006351">
    <property type="term" value="P:DNA-templated transcription"/>
    <property type="evidence" value="ECO:0007669"/>
    <property type="project" value="InterPro"/>
</dbReference>
<sequence>MNPYRKRGPKNLLVEELKKGKCVFEGQTAQGVGDSATSIFNHGSPESDNTSTCVEAEPIDGQDFCADELASRFESFSLETMKTKYYGAASVFALANSAIAAKEKSLGAPMLRHSRRSLYWESLPWEKETYAEKPRYVFPDNDLIDALLQLYFANIHPVCPILHRPSFERAVADGLHLRSAEFGGTLLAVLAIASRYSNDRRVFVDGNPSLSLSAGWNFASQIVIVRKLFEPTIYEVQMYYILAFYSLSLSEPQIAWLYLGLGIRYLQHRGEHRRKFEGRKWGHQDELWKRAFWSFVVLDRFLSAFLGRPMALHPEEYDVEPPLDVDDEYWDQDQGFSQPPGKPSQLSYFVHNIQIYEIMGDEWEPRTVAELDSAVNKVLDSIPSHLQWNPENPPRGTFFDQAAALHIACNSVRIAIHRQYIQKAAVLAAPSLSICAGAARAIIHTADSWLRKRQRIPPPDFPNPIFVSGVVLVLNMLATKRAGIPLDPKSKDLLLVATAMEILKFAEGRLQPVGRLWELLQEIWSLDGSLPLIYPPNGEQHRSVNGVAPATTPQPAPIQQSTSMPESSMPSASDLPQQGNFYTQLQQQSFEQPTAESNWNGAQAFDQSHLVPGMSMEQLFADTTTPEANHGWIDDELMSMWMAAPTDVAHVNHWDAYLDNRNVDVNWFTDYGAQQQQQQ</sequence>
<dbReference type="GO" id="GO:0005634">
    <property type="term" value="C:nucleus"/>
    <property type="evidence" value="ECO:0007669"/>
    <property type="project" value="UniProtKB-SubCell"/>
</dbReference>
<dbReference type="SMART" id="SM00906">
    <property type="entry name" value="Fungal_trans"/>
    <property type="match status" value="1"/>
</dbReference>
<feature type="compositionally biased region" description="Low complexity" evidence="5">
    <location>
        <begin position="548"/>
        <end position="563"/>
    </location>
</feature>
<evidence type="ECO:0000256" key="1">
    <source>
        <dbReference type="ARBA" id="ARBA00004123"/>
    </source>
</evidence>
<dbReference type="Pfam" id="PF04082">
    <property type="entry name" value="Fungal_trans"/>
    <property type="match status" value="1"/>
</dbReference>
<evidence type="ECO:0000256" key="3">
    <source>
        <dbReference type="ARBA" id="ARBA00023125"/>
    </source>
</evidence>
<organism evidence="7 8">
    <name type="scientific">Mycena sanguinolenta</name>
    <dbReference type="NCBI Taxonomy" id="230812"/>
    <lineage>
        <taxon>Eukaryota</taxon>
        <taxon>Fungi</taxon>
        <taxon>Dikarya</taxon>
        <taxon>Basidiomycota</taxon>
        <taxon>Agaricomycotina</taxon>
        <taxon>Agaricomycetes</taxon>
        <taxon>Agaricomycetidae</taxon>
        <taxon>Agaricales</taxon>
        <taxon>Marasmiineae</taxon>
        <taxon>Mycenaceae</taxon>
        <taxon>Mycena</taxon>
    </lineage>
</organism>
<feature type="compositionally biased region" description="Polar residues" evidence="5">
    <location>
        <begin position="564"/>
        <end position="575"/>
    </location>
</feature>
<evidence type="ECO:0000313" key="8">
    <source>
        <dbReference type="Proteomes" id="UP000623467"/>
    </source>
</evidence>
<name>A0A8H6XSX9_9AGAR</name>
<comment type="subcellular location">
    <subcellularLocation>
        <location evidence="1">Nucleus</location>
    </subcellularLocation>
</comment>
<feature type="domain" description="Xylanolytic transcriptional activator regulatory" evidence="6">
    <location>
        <begin position="255"/>
        <end position="328"/>
    </location>
</feature>
<dbReference type="PANTHER" id="PTHR46910:SF3">
    <property type="entry name" value="HALOTOLERANCE PROTEIN 9-RELATED"/>
    <property type="match status" value="1"/>
</dbReference>
<gene>
    <name evidence="7" type="ORF">MSAN_01842200</name>
</gene>
<dbReference type="EMBL" id="JACAZH010000019">
    <property type="protein sequence ID" value="KAF7346154.1"/>
    <property type="molecule type" value="Genomic_DNA"/>
</dbReference>